<evidence type="ECO:0000256" key="4">
    <source>
        <dbReference type="ARBA" id="ARBA00022989"/>
    </source>
</evidence>
<gene>
    <name evidence="7" type="ORF">MMH89_04645</name>
</gene>
<keyword evidence="4 6" id="KW-1133">Transmembrane helix</keyword>
<feature type="transmembrane region" description="Helical" evidence="6">
    <location>
        <begin position="337"/>
        <end position="356"/>
    </location>
</feature>
<sequence length="412" mass="43475">MQIIFYIALIGGGIMAWAVGANDVANAMGTSVGSKAISIKKAIIIAALFETLGAVLSSQEVTQTIQRGLVPVAYYANDPMTLVYGMSAALYASAFWLILASTRGWPVSTTHSIIGAVVGFGVATQGMGSLPWDAVRVVAVGWVVTPLASALVSWSVFRLMQIFIFSRSDPLALMTRYAPVAVALISLPIFKLVFEGSYSIMGVSSDLDYGLYVVVALSSLVSWWVASRLIAGYSFDQSTVSATLESIERVFALLVVVSACVMAFSHGANDVANAIGPMALIFDILSDGRLSDVANTPPIIVLYGAVGVSLGVCMYGYRVMERVGSGITVLSPSRSFAAQLSTGIIVLTASFLGFPVSTTQTLVGGVLGVGLARGLAAVDLAIVRGIFFSWMITIPTGALLSIFFFHLFQWVL</sequence>
<keyword evidence="8" id="KW-1185">Reference proteome</keyword>
<keyword evidence="5 6" id="KW-0472">Membrane</keyword>
<evidence type="ECO:0000256" key="3">
    <source>
        <dbReference type="ARBA" id="ARBA00022692"/>
    </source>
</evidence>
<dbReference type="EMBL" id="CP092900">
    <property type="protein sequence ID" value="UTC24506.1"/>
    <property type="molecule type" value="Genomic_DNA"/>
</dbReference>
<proteinExistence type="inferred from homology"/>
<dbReference type="RefSeq" id="WP_258568290.1">
    <property type="nucleotide sequence ID" value="NZ_CP092900.1"/>
</dbReference>
<protein>
    <recommendedName>
        <fullName evidence="6">Phosphate transporter</fullName>
    </recommendedName>
</protein>
<comment type="subcellular location">
    <subcellularLocation>
        <location evidence="1 6">Membrane</location>
        <topology evidence="1 6">Multi-pass membrane protein</topology>
    </subcellularLocation>
</comment>
<accession>A0ABY5DL17</accession>
<feature type="transmembrane region" description="Helical" evidence="6">
    <location>
        <begin position="209"/>
        <end position="230"/>
    </location>
</feature>
<evidence type="ECO:0000313" key="7">
    <source>
        <dbReference type="EMBL" id="UTC24506.1"/>
    </source>
</evidence>
<evidence type="ECO:0000256" key="6">
    <source>
        <dbReference type="RuleBase" id="RU363058"/>
    </source>
</evidence>
<feature type="transmembrane region" description="Helical" evidence="6">
    <location>
        <begin position="250"/>
        <end position="268"/>
    </location>
</feature>
<organism evidence="7 8">
    <name type="scientific">Candidatus Comchoanobacter bicostacola</name>
    <dbReference type="NCBI Taxonomy" id="2919598"/>
    <lineage>
        <taxon>Bacteria</taxon>
        <taxon>Pseudomonadati</taxon>
        <taxon>Pseudomonadota</taxon>
        <taxon>Gammaproteobacteria</taxon>
        <taxon>Candidatus Comchoanobacterales</taxon>
        <taxon>Candidatus Comchoanobacteraceae</taxon>
        <taxon>Candidatus Comchoanobacter</taxon>
    </lineage>
</organism>
<name>A0ABY5DL17_9GAMM</name>
<reference evidence="7 8" key="1">
    <citation type="journal article" date="2022" name="Nat. Microbiol.">
        <title>The microbiome of a bacterivorous marine choanoflagellate contains a resource-demanding obligate bacterial associate.</title>
        <authorList>
            <person name="Needham D.M."/>
            <person name="Poirier C."/>
            <person name="Bachy C."/>
            <person name="George E.E."/>
            <person name="Wilken S."/>
            <person name="Yung C.C.M."/>
            <person name="Limardo A.J."/>
            <person name="Morando M."/>
            <person name="Sudek L."/>
            <person name="Malmstrom R.R."/>
            <person name="Keeling P.J."/>
            <person name="Santoro A.E."/>
            <person name="Worden A.Z."/>
        </authorList>
    </citation>
    <scope>NUCLEOTIDE SEQUENCE [LARGE SCALE GENOMIC DNA]</scope>
    <source>
        <strain evidence="7 8">Comchoano-1</strain>
    </source>
</reference>
<evidence type="ECO:0000256" key="5">
    <source>
        <dbReference type="ARBA" id="ARBA00023136"/>
    </source>
</evidence>
<evidence type="ECO:0000256" key="1">
    <source>
        <dbReference type="ARBA" id="ARBA00004141"/>
    </source>
</evidence>
<comment type="similarity">
    <text evidence="6">Belongs to the inorganic phosphate transporter (PiT) (TC 2.A.20) family.</text>
</comment>
<feature type="transmembrane region" description="Helical" evidence="6">
    <location>
        <begin position="390"/>
        <end position="411"/>
    </location>
</feature>
<dbReference type="Proteomes" id="UP001055955">
    <property type="component" value="Chromosome"/>
</dbReference>
<evidence type="ECO:0000256" key="2">
    <source>
        <dbReference type="ARBA" id="ARBA00022448"/>
    </source>
</evidence>
<feature type="transmembrane region" description="Helical" evidence="6">
    <location>
        <begin position="81"/>
        <end position="100"/>
    </location>
</feature>
<keyword evidence="3 6" id="KW-0812">Transmembrane</keyword>
<dbReference type="PANTHER" id="PTHR11101">
    <property type="entry name" value="PHOSPHATE TRANSPORTER"/>
    <property type="match status" value="1"/>
</dbReference>
<keyword evidence="6" id="KW-0592">Phosphate transport</keyword>
<dbReference type="PANTHER" id="PTHR11101:SF80">
    <property type="entry name" value="PHOSPHATE TRANSPORTER"/>
    <property type="match status" value="1"/>
</dbReference>
<feature type="transmembrane region" description="Helical" evidence="6">
    <location>
        <begin position="177"/>
        <end position="194"/>
    </location>
</feature>
<feature type="transmembrane region" description="Helical" evidence="6">
    <location>
        <begin position="138"/>
        <end position="157"/>
    </location>
</feature>
<keyword evidence="2 6" id="KW-0813">Transport</keyword>
<feature type="transmembrane region" description="Helical" evidence="6">
    <location>
        <begin position="112"/>
        <end position="132"/>
    </location>
</feature>
<dbReference type="InterPro" id="IPR001204">
    <property type="entry name" value="Phos_transporter"/>
</dbReference>
<evidence type="ECO:0000313" key="8">
    <source>
        <dbReference type="Proteomes" id="UP001055955"/>
    </source>
</evidence>
<feature type="transmembrane region" description="Helical" evidence="6">
    <location>
        <begin position="299"/>
        <end position="317"/>
    </location>
</feature>
<dbReference type="Pfam" id="PF01384">
    <property type="entry name" value="PHO4"/>
    <property type="match status" value="1"/>
</dbReference>